<keyword evidence="6" id="KW-0479">Metal-binding</keyword>
<feature type="compositionally biased region" description="Acidic residues" evidence="15">
    <location>
        <begin position="445"/>
        <end position="458"/>
    </location>
</feature>
<comment type="catalytic activity">
    <reaction evidence="13">
        <text>a 1,2-diacyl-sn-glycerol + H2O = a 2-acylglycerol + a fatty acid + H(+)</text>
        <dbReference type="Rhea" id="RHEA:33275"/>
        <dbReference type="ChEBI" id="CHEBI:15377"/>
        <dbReference type="ChEBI" id="CHEBI:15378"/>
        <dbReference type="ChEBI" id="CHEBI:17389"/>
        <dbReference type="ChEBI" id="CHEBI:17815"/>
        <dbReference type="ChEBI" id="CHEBI:28868"/>
        <dbReference type="EC" id="3.1.1.116"/>
    </reaction>
    <physiologicalReaction direction="left-to-right" evidence="13">
        <dbReference type="Rhea" id="RHEA:33276"/>
    </physiologicalReaction>
</comment>
<dbReference type="Gene3D" id="3.40.50.1820">
    <property type="entry name" value="alpha/beta hydrolase"/>
    <property type="match status" value="1"/>
</dbReference>
<feature type="region of interest" description="Disordered" evidence="15">
    <location>
        <begin position="1"/>
        <end position="29"/>
    </location>
</feature>
<evidence type="ECO:0000256" key="14">
    <source>
        <dbReference type="ARBA" id="ARBA00026104"/>
    </source>
</evidence>
<evidence type="ECO:0000256" key="5">
    <source>
        <dbReference type="ARBA" id="ARBA00022692"/>
    </source>
</evidence>
<keyword evidence="8" id="KW-0106">Calcium</keyword>
<keyword evidence="5" id="KW-0812">Transmembrane</keyword>
<dbReference type="EMBL" id="JAPFFF010000020">
    <property type="protein sequence ID" value="KAK8857676.1"/>
    <property type="molecule type" value="Genomic_DNA"/>
</dbReference>
<keyword evidence="11" id="KW-0443">Lipid metabolism</keyword>
<feature type="region of interest" description="Disordered" evidence="15">
    <location>
        <begin position="381"/>
        <end position="487"/>
    </location>
</feature>
<evidence type="ECO:0000256" key="9">
    <source>
        <dbReference type="ARBA" id="ARBA00022963"/>
    </source>
</evidence>
<dbReference type="PANTHER" id="PTHR45792:SF8">
    <property type="entry name" value="DIACYLGLYCEROL LIPASE-ALPHA"/>
    <property type="match status" value="1"/>
</dbReference>
<comment type="cofactor">
    <cofactor evidence="1">
        <name>Ca(2+)</name>
        <dbReference type="ChEBI" id="CHEBI:29108"/>
    </cofactor>
</comment>
<evidence type="ECO:0000256" key="12">
    <source>
        <dbReference type="ARBA" id="ARBA00023136"/>
    </source>
</evidence>
<dbReference type="EC" id="3.1.1.116" evidence="14"/>
<dbReference type="InterPro" id="IPR052214">
    <property type="entry name" value="DAG_Lipase-Related"/>
</dbReference>
<dbReference type="Pfam" id="PF01764">
    <property type="entry name" value="Lipase_3"/>
    <property type="match status" value="1"/>
</dbReference>
<dbReference type="InterPro" id="IPR002921">
    <property type="entry name" value="Fungal_lipase-type"/>
</dbReference>
<evidence type="ECO:0000256" key="4">
    <source>
        <dbReference type="ARBA" id="ARBA00022553"/>
    </source>
</evidence>
<evidence type="ECO:0000256" key="7">
    <source>
        <dbReference type="ARBA" id="ARBA00022801"/>
    </source>
</evidence>
<feature type="domain" description="Fungal lipase-type" evidence="16">
    <location>
        <begin position="128"/>
        <end position="253"/>
    </location>
</feature>
<keyword evidence="9" id="KW-0442">Lipid degradation</keyword>
<evidence type="ECO:0000256" key="13">
    <source>
        <dbReference type="ARBA" id="ARBA00024531"/>
    </source>
</evidence>
<evidence type="ECO:0000256" key="2">
    <source>
        <dbReference type="ARBA" id="ARBA00004651"/>
    </source>
</evidence>
<dbReference type="CDD" id="cd00519">
    <property type="entry name" value="Lipase_3"/>
    <property type="match status" value="1"/>
</dbReference>
<feature type="compositionally biased region" description="Low complexity" evidence="15">
    <location>
        <begin position="9"/>
        <end position="24"/>
    </location>
</feature>
<accession>A0ABR2I5K0</accession>
<organism evidence="17 18">
    <name type="scientific">Tritrichomonas musculus</name>
    <dbReference type="NCBI Taxonomy" id="1915356"/>
    <lineage>
        <taxon>Eukaryota</taxon>
        <taxon>Metamonada</taxon>
        <taxon>Parabasalia</taxon>
        <taxon>Tritrichomonadida</taxon>
        <taxon>Tritrichomonadidae</taxon>
        <taxon>Tritrichomonas</taxon>
    </lineage>
</organism>
<gene>
    <name evidence="17" type="ORF">M9Y10_016084</name>
</gene>
<dbReference type="SUPFAM" id="SSF53474">
    <property type="entry name" value="alpha/beta-Hydrolases"/>
    <property type="match status" value="1"/>
</dbReference>
<evidence type="ECO:0000256" key="15">
    <source>
        <dbReference type="SAM" id="MobiDB-lite"/>
    </source>
</evidence>
<evidence type="ECO:0000256" key="1">
    <source>
        <dbReference type="ARBA" id="ARBA00001913"/>
    </source>
</evidence>
<evidence type="ECO:0000259" key="16">
    <source>
        <dbReference type="Pfam" id="PF01764"/>
    </source>
</evidence>
<keyword evidence="7" id="KW-0378">Hydrolase</keyword>
<feature type="compositionally biased region" description="Basic and acidic residues" evidence="15">
    <location>
        <begin position="396"/>
        <end position="406"/>
    </location>
</feature>
<evidence type="ECO:0000256" key="11">
    <source>
        <dbReference type="ARBA" id="ARBA00023098"/>
    </source>
</evidence>
<sequence>MKLFHSKSRSNTSKDSNNNDSGSQKKFRRSSSVFFDPTTQVNRPFPDLIWKMAFHRLPLAPTLNAATLTSNEVTDLLHCTLLSHAVYLKKKKRNLPPNLSNIVYECKESDFYRVPYFIVNSEELDTIFIVFRGSKCLKDWHVDFLAAAIQYEQGYVHEGVYFTSLNIFTDIKEKIRDLSISHNKRQVIITGHSLGGAVAGLTTILFNQEYADMNVRAVCLAPVASLSPEIWELTHNYIRSYINYGDLVPFISYYNTYYLPEDSLPKIPYEQLNHWCVKKINTHSKRPEFRSLVENFTQPVSQPYKLVPPGVAKLIRVVDKKKAIIEMQAIEDSMSYFGQFVKNLSAMKHPIKLYRNSIIRYFSQFFEQDEELINYYRLSRRHKHHRHRHHKHNDRRKGSDENNKYDENEDDNMNYNYNDDDDDENNQNYNYNDDDDENNRNYNYNDDDDDDEENENENENVMNYNYNDDSDNDDENNRNYNEDEDDD</sequence>
<proteinExistence type="predicted"/>
<evidence type="ECO:0000313" key="17">
    <source>
        <dbReference type="EMBL" id="KAK8857676.1"/>
    </source>
</evidence>
<keyword evidence="18" id="KW-1185">Reference proteome</keyword>
<evidence type="ECO:0000256" key="6">
    <source>
        <dbReference type="ARBA" id="ARBA00022723"/>
    </source>
</evidence>
<comment type="subcellular location">
    <subcellularLocation>
        <location evidence="2">Cell membrane</location>
        <topology evidence="2">Multi-pass membrane protein</topology>
    </subcellularLocation>
</comment>
<dbReference type="PANTHER" id="PTHR45792">
    <property type="entry name" value="DIACYLGLYCEROL LIPASE HOMOLOG-RELATED"/>
    <property type="match status" value="1"/>
</dbReference>
<comment type="caution">
    <text evidence="17">The sequence shown here is derived from an EMBL/GenBank/DDBJ whole genome shotgun (WGS) entry which is preliminary data.</text>
</comment>
<keyword evidence="4" id="KW-0597">Phosphoprotein</keyword>
<reference evidence="17 18" key="1">
    <citation type="submission" date="2024-04" db="EMBL/GenBank/DDBJ databases">
        <title>Tritrichomonas musculus Genome.</title>
        <authorList>
            <person name="Alves-Ferreira E."/>
            <person name="Grigg M."/>
            <person name="Lorenzi H."/>
            <person name="Galac M."/>
        </authorList>
    </citation>
    <scope>NUCLEOTIDE SEQUENCE [LARGE SCALE GENOMIC DNA]</scope>
    <source>
        <strain evidence="17 18">EAF2021</strain>
    </source>
</reference>
<evidence type="ECO:0000256" key="10">
    <source>
        <dbReference type="ARBA" id="ARBA00022989"/>
    </source>
</evidence>
<keyword evidence="10" id="KW-1133">Transmembrane helix</keyword>
<evidence type="ECO:0000256" key="3">
    <source>
        <dbReference type="ARBA" id="ARBA00022475"/>
    </source>
</evidence>
<keyword evidence="3" id="KW-1003">Cell membrane</keyword>
<protein>
    <recommendedName>
        <fullName evidence="14">sn-1-specific diacylglycerol lipase</fullName>
        <ecNumber evidence="14">3.1.1.116</ecNumber>
    </recommendedName>
</protein>
<dbReference type="InterPro" id="IPR029058">
    <property type="entry name" value="AB_hydrolase_fold"/>
</dbReference>
<feature type="compositionally biased region" description="Acidic residues" evidence="15">
    <location>
        <begin position="407"/>
        <end position="425"/>
    </location>
</feature>
<keyword evidence="12" id="KW-0472">Membrane</keyword>
<name>A0ABR2I5K0_9EUKA</name>
<dbReference type="Proteomes" id="UP001470230">
    <property type="component" value="Unassembled WGS sequence"/>
</dbReference>
<evidence type="ECO:0000313" key="18">
    <source>
        <dbReference type="Proteomes" id="UP001470230"/>
    </source>
</evidence>
<evidence type="ECO:0000256" key="8">
    <source>
        <dbReference type="ARBA" id="ARBA00022837"/>
    </source>
</evidence>
<feature type="compositionally biased region" description="Basic residues" evidence="15">
    <location>
        <begin position="381"/>
        <end position="395"/>
    </location>
</feature>